<evidence type="ECO:0000313" key="5">
    <source>
        <dbReference type="Proteomes" id="UP000054032"/>
    </source>
</evidence>
<gene>
    <name evidence="4" type="ORF">COCMIDRAFT_21988</name>
</gene>
<dbReference type="HOGENOM" id="CLU_490871_0_0_1"/>
<evidence type="ECO:0000256" key="3">
    <source>
        <dbReference type="SAM" id="SignalP"/>
    </source>
</evidence>
<dbReference type="RefSeq" id="XP_007682843.1">
    <property type="nucleotide sequence ID" value="XM_007684653.1"/>
</dbReference>
<feature type="compositionally biased region" description="Polar residues" evidence="2">
    <location>
        <begin position="403"/>
        <end position="432"/>
    </location>
</feature>
<feature type="coiled-coil region" evidence="1">
    <location>
        <begin position="232"/>
        <end position="259"/>
    </location>
</feature>
<keyword evidence="5" id="KW-1185">Reference proteome</keyword>
<name>W7A3V2_COCMI</name>
<dbReference type="AlphaFoldDB" id="W7A3V2"/>
<feature type="region of interest" description="Disordered" evidence="2">
    <location>
        <begin position="403"/>
        <end position="450"/>
    </location>
</feature>
<proteinExistence type="predicted"/>
<reference evidence="4 5" key="1">
    <citation type="journal article" date="2013" name="PLoS Genet.">
        <title>Comparative genome structure, secondary metabolite, and effector coding capacity across Cochliobolus pathogens.</title>
        <authorList>
            <person name="Condon B.J."/>
            <person name="Leng Y."/>
            <person name="Wu D."/>
            <person name="Bushley K.E."/>
            <person name="Ohm R.A."/>
            <person name="Otillar R."/>
            <person name="Martin J."/>
            <person name="Schackwitz W."/>
            <person name="Grimwood J."/>
            <person name="MohdZainudin N."/>
            <person name="Xue C."/>
            <person name="Wang R."/>
            <person name="Manning V.A."/>
            <person name="Dhillon B."/>
            <person name="Tu Z.J."/>
            <person name="Steffenson B.J."/>
            <person name="Salamov A."/>
            <person name="Sun H."/>
            <person name="Lowry S."/>
            <person name="LaButti K."/>
            <person name="Han J."/>
            <person name="Copeland A."/>
            <person name="Lindquist E."/>
            <person name="Barry K."/>
            <person name="Schmutz J."/>
            <person name="Baker S.E."/>
            <person name="Ciuffetti L.M."/>
            <person name="Grigoriev I.V."/>
            <person name="Zhong S."/>
            <person name="Turgeon B.G."/>
        </authorList>
    </citation>
    <scope>NUCLEOTIDE SEQUENCE [LARGE SCALE GENOMIC DNA]</scope>
    <source>
        <strain evidence="4 5">ATCC 44560</strain>
    </source>
</reference>
<feature type="chain" id="PRO_5004890218" evidence="3">
    <location>
        <begin position="24"/>
        <end position="563"/>
    </location>
</feature>
<accession>W7A3V2</accession>
<evidence type="ECO:0000256" key="1">
    <source>
        <dbReference type="SAM" id="Coils"/>
    </source>
</evidence>
<feature type="signal peptide" evidence="3">
    <location>
        <begin position="1"/>
        <end position="23"/>
    </location>
</feature>
<keyword evidence="3" id="KW-0732">Signal</keyword>
<dbReference type="OrthoDB" id="3690277at2759"/>
<dbReference type="KEGG" id="bor:COCMIDRAFT_21988"/>
<dbReference type="Proteomes" id="UP000054032">
    <property type="component" value="Unassembled WGS sequence"/>
</dbReference>
<evidence type="ECO:0000256" key="2">
    <source>
        <dbReference type="SAM" id="MobiDB-lite"/>
    </source>
</evidence>
<protein>
    <submittedName>
        <fullName evidence="4">Uncharacterized protein</fullName>
    </submittedName>
</protein>
<organism evidence="4 5">
    <name type="scientific">Bipolaris oryzae ATCC 44560</name>
    <dbReference type="NCBI Taxonomy" id="930090"/>
    <lineage>
        <taxon>Eukaryota</taxon>
        <taxon>Fungi</taxon>
        <taxon>Dikarya</taxon>
        <taxon>Ascomycota</taxon>
        <taxon>Pezizomycotina</taxon>
        <taxon>Dothideomycetes</taxon>
        <taxon>Pleosporomycetidae</taxon>
        <taxon>Pleosporales</taxon>
        <taxon>Pleosporineae</taxon>
        <taxon>Pleosporaceae</taxon>
        <taxon>Bipolaris</taxon>
    </lineage>
</organism>
<keyword evidence="1" id="KW-0175">Coiled coil</keyword>
<evidence type="ECO:0000313" key="4">
    <source>
        <dbReference type="EMBL" id="EUC50686.1"/>
    </source>
</evidence>
<dbReference type="EMBL" id="KI963922">
    <property type="protein sequence ID" value="EUC50686.1"/>
    <property type="molecule type" value="Genomic_DNA"/>
</dbReference>
<sequence length="563" mass="62471">MTKIIRFACNVLSFFALTGKVSAENNNPGLFGPFPDWHIEYKSLIYPPLGETPVIWLAAQSLLIELMGKFEPIDYGLWPDMSYLGKLPGEKAGGYLAGLLVPADDVEFFLKHPKNSTLVYPALVCKDIMESLVAKMNKVPQTSDVLEFGANYIFGNGFVTGFSKSVCKTLYPDFVKTLKKKSKKKKKKGKIDEKTINTALNAGFNKLTNALLLALGTHQPATAPFVSQLEARLRYIDRAQDLERTYSRLLKELTSQQTQFASIAAHQPNASKSLREFNKLSCNALSRLPHRDAKINLAQWHETENATAMVGMFAEISIKSLEFALPIGGRITEAAQSAIVSMSKVLKAFETVPYSLLNGRSLEDSVPRVQLTKRKKDIPVTMHESTRLLPPLSSTSFYYGTQMASHPSTRTESATSQTAIVDSEASQPSPTATAIPPNEEPQPTPTLSTAFAKRPPFLLNFWNSHPFLDKYPARTVIATQSIPANVMPTPLDPAKLAQGIRRPNPNIITHVTTVTALPTLVRTVPRMEVLVKSETATVTRTRTRRITKWHTQTKTHYQCSRHS</sequence>
<dbReference type="GeneID" id="19120157"/>